<organism evidence="1 2">
    <name type="scientific">Aphis craccivora</name>
    <name type="common">Cowpea aphid</name>
    <dbReference type="NCBI Taxonomy" id="307492"/>
    <lineage>
        <taxon>Eukaryota</taxon>
        <taxon>Metazoa</taxon>
        <taxon>Ecdysozoa</taxon>
        <taxon>Arthropoda</taxon>
        <taxon>Hexapoda</taxon>
        <taxon>Insecta</taxon>
        <taxon>Pterygota</taxon>
        <taxon>Neoptera</taxon>
        <taxon>Paraneoptera</taxon>
        <taxon>Hemiptera</taxon>
        <taxon>Sternorrhyncha</taxon>
        <taxon>Aphidomorpha</taxon>
        <taxon>Aphidoidea</taxon>
        <taxon>Aphididae</taxon>
        <taxon>Aphidini</taxon>
        <taxon>Aphis</taxon>
        <taxon>Aphis</taxon>
    </lineage>
</organism>
<dbReference type="AlphaFoldDB" id="A0A6G0YJP9"/>
<dbReference type="OrthoDB" id="6620630at2759"/>
<gene>
    <name evidence="1" type="ORF">FWK35_00009666</name>
</gene>
<accession>A0A6G0YJP9</accession>
<keyword evidence="2" id="KW-1185">Reference proteome</keyword>
<reference evidence="1 2" key="1">
    <citation type="submission" date="2019-08" db="EMBL/GenBank/DDBJ databases">
        <title>Whole genome of Aphis craccivora.</title>
        <authorList>
            <person name="Voronova N.V."/>
            <person name="Shulinski R.S."/>
            <person name="Bandarenka Y.V."/>
            <person name="Zhorov D.G."/>
            <person name="Warner D."/>
        </authorList>
    </citation>
    <scope>NUCLEOTIDE SEQUENCE [LARGE SCALE GENOMIC DNA]</scope>
    <source>
        <strain evidence="1">180601</strain>
        <tissue evidence="1">Whole Body</tissue>
    </source>
</reference>
<proteinExistence type="predicted"/>
<sequence length="38" mass="4124">MKPIAQALDILQGDKHVSLGFLLPAISVINTSLNYLTQ</sequence>
<dbReference type="EMBL" id="VUJU01003712">
    <property type="protein sequence ID" value="KAF0756978.1"/>
    <property type="molecule type" value="Genomic_DNA"/>
</dbReference>
<name>A0A6G0YJP9_APHCR</name>
<evidence type="ECO:0000313" key="2">
    <source>
        <dbReference type="Proteomes" id="UP000478052"/>
    </source>
</evidence>
<protein>
    <submittedName>
        <fullName evidence="1">Uncharacterized protein</fullName>
    </submittedName>
</protein>
<evidence type="ECO:0000313" key="1">
    <source>
        <dbReference type="EMBL" id="KAF0756978.1"/>
    </source>
</evidence>
<comment type="caution">
    <text evidence="1">The sequence shown here is derived from an EMBL/GenBank/DDBJ whole genome shotgun (WGS) entry which is preliminary data.</text>
</comment>
<dbReference type="Proteomes" id="UP000478052">
    <property type="component" value="Unassembled WGS sequence"/>
</dbReference>